<comment type="caution">
    <text evidence="32">The sequence shown here is derived from an EMBL/GenBank/DDBJ whole genome shotgun (WGS) entry which is preliminary data.</text>
</comment>
<dbReference type="FunFam" id="2.60.120.290:FF:000006">
    <property type="entry name" value="Mannan-binding lectin serine protease 1"/>
    <property type="match status" value="1"/>
</dbReference>
<evidence type="ECO:0000256" key="3">
    <source>
        <dbReference type="ARBA" id="ARBA00004613"/>
    </source>
</evidence>
<evidence type="ECO:0000256" key="13">
    <source>
        <dbReference type="ARBA" id="ARBA00022729"/>
    </source>
</evidence>
<evidence type="ECO:0000259" key="30">
    <source>
        <dbReference type="PROSITE" id="PS50240"/>
    </source>
</evidence>
<evidence type="ECO:0000256" key="11">
    <source>
        <dbReference type="ARBA" id="ARBA00022670"/>
    </source>
</evidence>
<feature type="domain" description="Peptidase S1" evidence="30">
    <location>
        <begin position="679"/>
        <end position="928"/>
    </location>
</feature>
<comment type="subcellular location">
    <subcellularLocation>
        <location evidence="2">Cell surface</location>
    </subcellularLocation>
    <subcellularLocation>
        <location evidence="3">Secreted</location>
    </subcellularLocation>
</comment>
<evidence type="ECO:0000256" key="7">
    <source>
        <dbReference type="ARBA" id="ARBA00022536"/>
    </source>
</evidence>
<keyword evidence="22" id="KW-0325">Glycoprotein</keyword>
<keyword evidence="19" id="KW-0391">Immunity</keyword>
<dbReference type="SUPFAM" id="SSF57535">
    <property type="entry name" value="Complement control module/SCR domain"/>
    <property type="match status" value="2"/>
</dbReference>
<dbReference type="Pfam" id="PF00089">
    <property type="entry name" value="Trypsin"/>
    <property type="match status" value="1"/>
</dbReference>
<feature type="domain" description="Sushi" evidence="31">
    <location>
        <begin position="594"/>
        <end position="664"/>
    </location>
</feature>
<dbReference type="PROSITE" id="PS50923">
    <property type="entry name" value="SUSHI"/>
    <property type="match status" value="2"/>
</dbReference>
<dbReference type="GO" id="GO:0045087">
    <property type="term" value="P:innate immune response"/>
    <property type="evidence" value="ECO:0007669"/>
    <property type="project" value="UniProtKB-KW"/>
</dbReference>
<dbReference type="PRINTS" id="PR00722">
    <property type="entry name" value="CHYMOTRYPSIN"/>
</dbReference>
<evidence type="ECO:0000256" key="10">
    <source>
        <dbReference type="ARBA" id="ARBA00022659"/>
    </source>
</evidence>
<dbReference type="FunFam" id="2.10.70.10:FF:000040">
    <property type="entry name" value="Complement C1r subcomponent"/>
    <property type="match status" value="1"/>
</dbReference>
<dbReference type="PROSITE" id="PS01187">
    <property type="entry name" value="EGF_CA"/>
    <property type="match status" value="1"/>
</dbReference>
<keyword evidence="33" id="KW-1185">Reference proteome</keyword>
<dbReference type="FunFam" id="2.60.120.290:FF:000012">
    <property type="entry name" value="mannan-binding lectin serine protease 1 isoform X1"/>
    <property type="match status" value="1"/>
</dbReference>
<evidence type="ECO:0000259" key="29">
    <source>
        <dbReference type="PROSITE" id="PS01180"/>
    </source>
</evidence>
<dbReference type="FunFam" id="2.10.25.10:FF:000059">
    <property type="entry name" value="Mannan-binding lectin serine protease 1"/>
    <property type="match status" value="1"/>
</dbReference>
<dbReference type="FunFam" id="2.40.128.20:FF:000001">
    <property type="entry name" value="Fatty acid-binding protein, adipocyte"/>
    <property type="match status" value="1"/>
</dbReference>
<dbReference type="Gene3D" id="2.40.128.20">
    <property type="match status" value="1"/>
</dbReference>
<dbReference type="Pfam" id="PF14670">
    <property type="entry name" value="FXa_inhibition"/>
    <property type="match status" value="1"/>
</dbReference>
<name>A0A9D3XX75_9SAUR</name>
<evidence type="ECO:0000313" key="33">
    <source>
        <dbReference type="Proteomes" id="UP000827986"/>
    </source>
</evidence>
<keyword evidence="13" id="KW-0732">Signal</keyword>
<organism evidence="32 33">
    <name type="scientific">Mauremys mutica</name>
    <name type="common">yellowpond turtle</name>
    <dbReference type="NCBI Taxonomy" id="74926"/>
    <lineage>
        <taxon>Eukaryota</taxon>
        <taxon>Metazoa</taxon>
        <taxon>Chordata</taxon>
        <taxon>Craniata</taxon>
        <taxon>Vertebrata</taxon>
        <taxon>Euteleostomi</taxon>
        <taxon>Archelosauria</taxon>
        <taxon>Testudinata</taxon>
        <taxon>Testudines</taxon>
        <taxon>Cryptodira</taxon>
        <taxon>Durocryptodira</taxon>
        <taxon>Testudinoidea</taxon>
        <taxon>Geoemydidae</taxon>
        <taxon>Geoemydinae</taxon>
        <taxon>Mauremys</taxon>
    </lineage>
</organism>
<dbReference type="SMART" id="SM00042">
    <property type="entry name" value="CUB"/>
    <property type="match status" value="2"/>
</dbReference>
<dbReference type="InterPro" id="IPR000859">
    <property type="entry name" value="CUB_dom"/>
</dbReference>
<evidence type="ECO:0000259" key="31">
    <source>
        <dbReference type="PROSITE" id="PS50923"/>
    </source>
</evidence>
<dbReference type="CDD" id="cd00041">
    <property type="entry name" value="CUB"/>
    <property type="match status" value="2"/>
</dbReference>
<keyword evidence="10 27" id="KW-0768">Sushi</keyword>
<dbReference type="Proteomes" id="UP000827986">
    <property type="component" value="Unassembled WGS sequence"/>
</dbReference>
<dbReference type="InterPro" id="IPR000436">
    <property type="entry name" value="Sushi_SCR_CCP_dom"/>
</dbReference>
<dbReference type="Gene3D" id="2.10.25.10">
    <property type="entry name" value="Laminin"/>
    <property type="match status" value="1"/>
</dbReference>
<evidence type="ECO:0000256" key="20">
    <source>
        <dbReference type="ARBA" id="ARBA00022875"/>
    </source>
</evidence>
<accession>A0A9D3XX75</accession>
<dbReference type="InterPro" id="IPR000742">
    <property type="entry name" value="EGF"/>
</dbReference>
<evidence type="ECO:0000256" key="15">
    <source>
        <dbReference type="ARBA" id="ARBA00022801"/>
    </source>
</evidence>
<evidence type="ECO:0000256" key="28">
    <source>
        <dbReference type="SAM" id="MobiDB-lite"/>
    </source>
</evidence>
<dbReference type="GO" id="GO:0009986">
    <property type="term" value="C:cell surface"/>
    <property type="evidence" value="ECO:0007669"/>
    <property type="project" value="UniProtKB-SubCell"/>
</dbReference>
<dbReference type="PROSITE" id="PS01186">
    <property type="entry name" value="EGF_2"/>
    <property type="match status" value="1"/>
</dbReference>
<comment type="function">
    <text evidence="24">Serine protease component of the complement C1 complex, a multiprotein complex that initiates the classical pathway of the complement system, a cascade of proteins that leads to phagocytosis and breakdown of pathogens and signaling that strengthens the adaptive immune system. C1R catalyzes the first enzymatic step in the classical complement pathway: it is activated by the C1Q subcomplex of the C1 complex, which associates with IgG or IgM immunoglobulins complexed with antigens to form antigen-antibody complexes on the surface of pathogens. Immunoglobulin-binding promotes the autocatalytic cleavage and activation of C1R. Activated C1R then cleaves and activates C1S, the second protease of the classical complement pathway. It is unclear if C1R activates C1S within single, strained C1 complexes or between neighboring C1 complexes on surfaces.</text>
</comment>
<feature type="region of interest" description="Disordered" evidence="28">
    <location>
        <begin position="23"/>
        <end position="56"/>
    </location>
</feature>
<dbReference type="InterPro" id="IPR001254">
    <property type="entry name" value="Trypsin_dom"/>
</dbReference>
<proteinExistence type="inferred from homology"/>
<evidence type="ECO:0000256" key="4">
    <source>
        <dbReference type="ARBA" id="ARBA00008390"/>
    </source>
</evidence>
<dbReference type="GO" id="GO:0004252">
    <property type="term" value="F:serine-type endopeptidase activity"/>
    <property type="evidence" value="ECO:0007669"/>
    <property type="project" value="UniProtKB-EC"/>
</dbReference>
<evidence type="ECO:0000256" key="8">
    <source>
        <dbReference type="ARBA" id="ARBA00022553"/>
    </source>
</evidence>
<dbReference type="CDD" id="cd00054">
    <property type="entry name" value="EGF_CA"/>
    <property type="match status" value="1"/>
</dbReference>
<keyword evidence="16" id="KW-0068">Autocatalytic cleavage</keyword>
<dbReference type="InterPro" id="IPR033116">
    <property type="entry name" value="TRYPSIN_SER"/>
</dbReference>
<dbReference type="Gene3D" id="2.10.70.10">
    <property type="entry name" value="Complement Module, domain 1"/>
    <property type="match status" value="2"/>
</dbReference>
<dbReference type="GO" id="GO:0006958">
    <property type="term" value="P:complement activation, classical pathway"/>
    <property type="evidence" value="ECO:0007669"/>
    <property type="project" value="UniProtKB-KW"/>
</dbReference>
<keyword evidence="20" id="KW-0180">Complement pathway</keyword>
<dbReference type="Pfam" id="PF00084">
    <property type="entry name" value="Sushi"/>
    <property type="match status" value="2"/>
</dbReference>
<evidence type="ECO:0000256" key="14">
    <source>
        <dbReference type="ARBA" id="ARBA00022737"/>
    </source>
</evidence>
<dbReference type="SUPFAM" id="SSF50494">
    <property type="entry name" value="Trypsin-like serine proteases"/>
    <property type="match status" value="1"/>
</dbReference>
<dbReference type="PANTHER" id="PTHR24255:SF25">
    <property type="entry name" value="COMPLEMENT C1R SUBCOMPONENT"/>
    <property type="match status" value="1"/>
</dbReference>
<evidence type="ECO:0000256" key="26">
    <source>
        <dbReference type="PROSITE-ProRule" id="PRU00059"/>
    </source>
</evidence>
<feature type="domain" description="Sushi" evidence="31">
    <location>
        <begin position="527"/>
        <end position="593"/>
    </location>
</feature>
<evidence type="ECO:0000256" key="12">
    <source>
        <dbReference type="ARBA" id="ARBA00022723"/>
    </source>
</evidence>
<dbReference type="FunFam" id="2.40.10.10:FF:000035">
    <property type="entry name" value="Complement C1r subcomponent"/>
    <property type="match status" value="1"/>
</dbReference>
<dbReference type="FunFam" id="2.10.70.10:FF:000016">
    <property type="entry name" value="Mannan-binding lectin serine protease 1"/>
    <property type="match status" value="1"/>
</dbReference>
<keyword evidence="11" id="KW-0645">Protease</keyword>
<dbReference type="Pfam" id="PF00431">
    <property type="entry name" value="CUB"/>
    <property type="match status" value="2"/>
</dbReference>
<dbReference type="InterPro" id="IPR043504">
    <property type="entry name" value="Peptidase_S1_PA_chymotrypsin"/>
</dbReference>
<comment type="similarity">
    <text evidence="4">Belongs to the calycin superfamily. Fatty-acid binding protein (FABP) family.</text>
</comment>
<evidence type="ECO:0000256" key="2">
    <source>
        <dbReference type="ARBA" id="ARBA00004241"/>
    </source>
</evidence>
<dbReference type="InterPro" id="IPR001881">
    <property type="entry name" value="EGF-like_Ca-bd_dom"/>
</dbReference>
<dbReference type="PROSITE" id="PS00135">
    <property type="entry name" value="TRYPSIN_SER"/>
    <property type="match status" value="1"/>
</dbReference>
<sequence length="929" mass="104113">MGLLRQQDACPWGCYITPTPSRLKERKQRRDQRGAGSPRSPVLSRSHSSCSPSRVSFQPSILPICPVMPPNLTGYYRFVSQDNMDGYLRALDINVALRKLVCLLKPDKEIIHAGDHMTIRTITSLRNYIMDFDLGKEFEEDLGPVDGRKCQTVVSWEGDQLVCEQQGEKRNRGWRHWLEGDHLHLVSALALCCNVGDPDLVLRSGPYSFVLGEKLRPGTPQGLRLLLLWGSLLFGVVSSSPTPRKLFGEITSPNYPKPYPNNNISTWDITVPKGFVVKLNFWQFDLEPSESCLYDYVKITADKKDLGRYCGQLGSATGNHPGVREFVSKGNRMRMMFHSDFSNEENGTLIPYKGFLAYYQAVDLDECAHGNALEEEEGPLCQHLCHNYVGGYICSCRPGYRLQSDHRSCRVECSSELFTETSGYLSSPEYPLPYPAELRCNYSIRLDRGLAITLKFLEPFDIDDHQQVHCPYDQLKIQAHGREIGEFCGKVSPGSIETNSNAVDVLFFTDESGFSHGWRIHYSSERIRCPQPVPRDQFTLIKDLQPLYQFRDYFIVSCQTGYELMEGDQKLASFTAVCQDDGTWHRPMPRCEIVNCGDPKNLTNGAFSYVSEHGNNNYQSVITYRCKEPYYRIVTNRGSDTYNCSAQGSWADQDGHEDIPVCLPVCGKPDKPITGIQRIIGGSTAPPGSFPWQAKTHIVGLGGGALLGDRWILTAAHTIYPKKHASVTESLAEVAKKIEVFLGHTEVNKIHELGNHPVRNVFVHRDYNPDDENNFNGDIALIELRDPVPLGPDLLPVCLPDASNSTFYAKGYMGYVSGFGVEKKVLADRLKYVSLPMGDQTACKKWLQGKEVSGKAMVFNENMFCAGSPSGGKDTCQGDSGSVFTVEDSESERWIATGIVSWGIGCHKSYGFYTKVINYLDWIKEITGM</sequence>
<dbReference type="EMBL" id="JAHDVG010000463">
    <property type="protein sequence ID" value="KAH1187116.1"/>
    <property type="molecule type" value="Genomic_DNA"/>
</dbReference>
<dbReference type="SMART" id="SM00179">
    <property type="entry name" value="EGF_CA"/>
    <property type="match status" value="1"/>
</dbReference>
<evidence type="ECO:0000256" key="16">
    <source>
        <dbReference type="ARBA" id="ARBA00022813"/>
    </source>
</evidence>
<dbReference type="SMART" id="SM00020">
    <property type="entry name" value="Tryp_SPc"/>
    <property type="match status" value="1"/>
</dbReference>
<dbReference type="PROSITE" id="PS50240">
    <property type="entry name" value="TRYPSIN_DOM"/>
    <property type="match status" value="1"/>
</dbReference>
<dbReference type="SUPFAM" id="SSF57196">
    <property type="entry name" value="EGF/Laminin"/>
    <property type="match status" value="1"/>
</dbReference>
<dbReference type="InterPro" id="IPR012674">
    <property type="entry name" value="Calycin"/>
</dbReference>
<dbReference type="GO" id="GO:0031638">
    <property type="term" value="P:zymogen activation"/>
    <property type="evidence" value="ECO:0007669"/>
    <property type="project" value="TreeGrafter"/>
</dbReference>
<keyword evidence="23" id="KW-0379">Hydroxylation</keyword>
<dbReference type="InterPro" id="IPR001314">
    <property type="entry name" value="Peptidase_S1A"/>
</dbReference>
<dbReference type="InterPro" id="IPR009003">
    <property type="entry name" value="Peptidase_S1_PA"/>
</dbReference>
<keyword evidence="7" id="KW-0245">EGF-like domain</keyword>
<dbReference type="GO" id="GO:0005509">
    <property type="term" value="F:calcium ion binding"/>
    <property type="evidence" value="ECO:0007669"/>
    <property type="project" value="InterPro"/>
</dbReference>
<evidence type="ECO:0000256" key="17">
    <source>
        <dbReference type="ARBA" id="ARBA00022825"/>
    </source>
</evidence>
<evidence type="ECO:0000256" key="24">
    <source>
        <dbReference type="ARBA" id="ARBA00093383"/>
    </source>
</evidence>
<dbReference type="CDD" id="cd00190">
    <property type="entry name" value="Tryp_SPc"/>
    <property type="match status" value="1"/>
</dbReference>
<dbReference type="SUPFAM" id="SSF50814">
    <property type="entry name" value="Lipocalins"/>
    <property type="match status" value="1"/>
</dbReference>
<feature type="domain" description="CUB" evidence="29">
    <location>
        <begin position="233"/>
        <end position="362"/>
    </location>
</feature>
<evidence type="ECO:0000256" key="18">
    <source>
        <dbReference type="ARBA" id="ARBA00022837"/>
    </source>
</evidence>
<dbReference type="PANTHER" id="PTHR24255">
    <property type="entry name" value="COMPLEMENT COMPONENT 1, S SUBCOMPONENT-RELATED"/>
    <property type="match status" value="1"/>
</dbReference>
<dbReference type="EC" id="3.4.21.41" evidence="5"/>
<keyword evidence="12" id="KW-0479">Metal-binding</keyword>
<evidence type="ECO:0000256" key="21">
    <source>
        <dbReference type="ARBA" id="ARBA00023157"/>
    </source>
</evidence>
<dbReference type="SMART" id="SM00181">
    <property type="entry name" value="EGF"/>
    <property type="match status" value="1"/>
</dbReference>
<dbReference type="Gene3D" id="2.60.120.290">
    <property type="entry name" value="Spermadhesin, CUB domain"/>
    <property type="match status" value="2"/>
</dbReference>
<reference evidence="32" key="1">
    <citation type="submission" date="2021-09" db="EMBL/GenBank/DDBJ databases">
        <title>The genome of Mauremys mutica provides insights into the evolution of semi-aquatic lifestyle.</title>
        <authorList>
            <person name="Gong S."/>
            <person name="Gao Y."/>
        </authorList>
    </citation>
    <scope>NUCLEOTIDE SEQUENCE</scope>
    <source>
        <strain evidence="32">MM-2020</strain>
        <tissue evidence="32">Muscle</tissue>
    </source>
</reference>
<dbReference type="InterPro" id="IPR035914">
    <property type="entry name" value="Sperma_CUB_dom_sf"/>
</dbReference>
<dbReference type="Gene3D" id="2.40.10.10">
    <property type="entry name" value="Trypsin-like serine proteases"/>
    <property type="match status" value="3"/>
</dbReference>
<dbReference type="InterPro" id="IPR018097">
    <property type="entry name" value="EGF_Ca-bd_CS"/>
</dbReference>
<comment type="caution">
    <text evidence="27">Lacks conserved residue(s) required for the propagation of feature annotation.</text>
</comment>
<evidence type="ECO:0000256" key="27">
    <source>
        <dbReference type="PROSITE-ProRule" id="PRU00302"/>
    </source>
</evidence>
<dbReference type="AlphaFoldDB" id="A0A9D3XX75"/>
<evidence type="ECO:0000256" key="25">
    <source>
        <dbReference type="ARBA" id="ARBA00093536"/>
    </source>
</evidence>
<evidence type="ECO:0000256" key="1">
    <source>
        <dbReference type="ARBA" id="ARBA00001057"/>
    </source>
</evidence>
<keyword evidence="18" id="KW-0106">Calcium</keyword>
<dbReference type="SMART" id="SM00032">
    <property type="entry name" value="CCP"/>
    <property type="match status" value="2"/>
</dbReference>
<evidence type="ECO:0000313" key="32">
    <source>
        <dbReference type="EMBL" id="KAH1187116.1"/>
    </source>
</evidence>
<keyword evidence="15" id="KW-0378">Hydrolase</keyword>
<feature type="disulfide bond" evidence="26">
    <location>
        <begin position="413"/>
        <end position="440"/>
    </location>
</feature>
<feature type="compositionally biased region" description="Low complexity" evidence="28">
    <location>
        <begin position="37"/>
        <end position="56"/>
    </location>
</feature>
<evidence type="ECO:0000256" key="5">
    <source>
        <dbReference type="ARBA" id="ARBA00011907"/>
    </source>
</evidence>
<keyword evidence="21 26" id="KW-1015">Disulfide bond</keyword>
<keyword evidence="8" id="KW-0597">Phosphoprotein</keyword>
<comment type="catalytic activity">
    <reaction evidence="1">
        <text>Selective cleavage of Lys(or Arg)-|-Ile bond in complement subcomponent C1s to form the active form of C1s (EC 3.4.21.42).</text>
        <dbReference type="EC" id="3.4.21.41"/>
    </reaction>
</comment>
<dbReference type="SUPFAM" id="SSF49854">
    <property type="entry name" value="Spermadhesin, CUB domain"/>
    <property type="match status" value="2"/>
</dbReference>
<dbReference type="CDD" id="cd00033">
    <property type="entry name" value="CCP"/>
    <property type="match status" value="2"/>
</dbReference>
<dbReference type="PROSITE" id="PS01180">
    <property type="entry name" value="CUB"/>
    <property type="match status" value="2"/>
</dbReference>
<evidence type="ECO:0000256" key="9">
    <source>
        <dbReference type="ARBA" id="ARBA00022588"/>
    </source>
</evidence>
<keyword evidence="14" id="KW-0677">Repeat</keyword>
<keyword evidence="17" id="KW-0720">Serine protease</keyword>
<protein>
    <recommendedName>
        <fullName evidence="5">complement subcomponent C1r</fullName>
        <ecNumber evidence="5">3.4.21.41</ecNumber>
    </recommendedName>
</protein>
<evidence type="ECO:0000256" key="19">
    <source>
        <dbReference type="ARBA" id="ARBA00022859"/>
    </source>
</evidence>
<comment type="subunit">
    <text evidence="25">Core component of the complement C1 complex, a calcium-dependent complex composed of 1 molecule of the C1Q subcomplex, 2 molecules of C1R and 2 molecules of C1S. The C1Q subcomplex is composed 18 subunits: 3 chains of C1QA, C1QB, and C1QC trimerize to form 6 collagen-like triple helices connected to six globular ligand-recognition modules. Within the C1 complex, C1R is a dimer of identical chains, each of which is activated by cleavage into two chains, heavy and light, connected by disulfide bonds.</text>
</comment>
<evidence type="ECO:0000256" key="22">
    <source>
        <dbReference type="ARBA" id="ARBA00023180"/>
    </source>
</evidence>
<feature type="domain" description="CUB" evidence="29">
    <location>
        <begin position="413"/>
        <end position="525"/>
    </location>
</feature>
<gene>
    <name evidence="32" type="ORF">KIL84_019865</name>
</gene>
<evidence type="ECO:0000256" key="23">
    <source>
        <dbReference type="ARBA" id="ARBA00023278"/>
    </source>
</evidence>
<dbReference type="InterPro" id="IPR035976">
    <property type="entry name" value="Sushi/SCR/CCP_sf"/>
</dbReference>
<keyword evidence="6" id="KW-0964">Secreted</keyword>
<dbReference type="GO" id="GO:0072562">
    <property type="term" value="C:blood microparticle"/>
    <property type="evidence" value="ECO:0007669"/>
    <property type="project" value="TreeGrafter"/>
</dbReference>
<keyword evidence="9" id="KW-0399">Innate immunity</keyword>
<evidence type="ECO:0000256" key="6">
    <source>
        <dbReference type="ARBA" id="ARBA00022525"/>
    </source>
</evidence>